<proteinExistence type="predicted"/>
<dbReference type="HOGENOM" id="CLU_3089347_0_0_1"/>
<keyword evidence="2" id="KW-1185">Reference proteome</keyword>
<dbReference type="KEGG" id="dpx:DAPPUDRAFT_246870"/>
<reference evidence="1 2" key="1">
    <citation type="journal article" date="2011" name="Science">
        <title>The ecoresponsive genome of Daphnia pulex.</title>
        <authorList>
            <person name="Colbourne J.K."/>
            <person name="Pfrender M.E."/>
            <person name="Gilbert D."/>
            <person name="Thomas W.K."/>
            <person name="Tucker A."/>
            <person name="Oakley T.H."/>
            <person name="Tokishita S."/>
            <person name="Aerts A."/>
            <person name="Arnold G.J."/>
            <person name="Basu M.K."/>
            <person name="Bauer D.J."/>
            <person name="Caceres C.E."/>
            <person name="Carmel L."/>
            <person name="Casola C."/>
            <person name="Choi J.H."/>
            <person name="Detter J.C."/>
            <person name="Dong Q."/>
            <person name="Dusheyko S."/>
            <person name="Eads B.D."/>
            <person name="Frohlich T."/>
            <person name="Geiler-Samerotte K.A."/>
            <person name="Gerlach D."/>
            <person name="Hatcher P."/>
            <person name="Jogdeo S."/>
            <person name="Krijgsveld J."/>
            <person name="Kriventseva E.V."/>
            <person name="Kultz D."/>
            <person name="Laforsch C."/>
            <person name="Lindquist E."/>
            <person name="Lopez J."/>
            <person name="Manak J.R."/>
            <person name="Muller J."/>
            <person name="Pangilinan J."/>
            <person name="Patwardhan R.P."/>
            <person name="Pitluck S."/>
            <person name="Pritham E.J."/>
            <person name="Rechtsteiner A."/>
            <person name="Rho M."/>
            <person name="Rogozin I.B."/>
            <person name="Sakarya O."/>
            <person name="Salamov A."/>
            <person name="Schaack S."/>
            <person name="Shapiro H."/>
            <person name="Shiga Y."/>
            <person name="Skalitzky C."/>
            <person name="Smith Z."/>
            <person name="Souvorov A."/>
            <person name="Sung W."/>
            <person name="Tang Z."/>
            <person name="Tsuchiya D."/>
            <person name="Tu H."/>
            <person name="Vos H."/>
            <person name="Wang M."/>
            <person name="Wolf Y.I."/>
            <person name="Yamagata H."/>
            <person name="Yamada T."/>
            <person name="Ye Y."/>
            <person name="Shaw J.R."/>
            <person name="Andrews J."/>
            <person name="Crease T.J."/>
            <person name="Tang H."/>
            <person name="Lucas S.M."/>
            <person name="Robertson H.M."/>
            <person name="Bork P."/>
            <person name="Koonin E.V."/>
            <person name="Zdobnov E.M."/>
            <person name="Grigoriev I.V."/>
            <person name="Lynch M."/>
            <person name="Boore J.L."/>
        </authorList>
    </citation>
    <scope>NUCLEOTIDE SEQUENCE [LARGE SCALE GENOMIC DNA]</scope>
</reference>
<dbReference type="InParanoid" id="E9GRC5"/>
<protein>
    <submittedName>
        <fullName evidence="1">Uncharacterized protein</fullName>
    </submittedName>
</protein>
<gene>
    <name evidence="1" type="ORF">DAPPUDRAFT_246870</name>
</gene>
<evidence type="ECO:0000313" key="2">
    <source>
        <dbReference type="Proteomes" id="UP000000305"/>
    </source>
</evidence>
<dbReference type="AlphaFoldDB" id="E9GRC5"/>
<dbReference type="EMBL" id="GL732559">
    <property type="protein sequence ID" value="EFX77990.1"/>
    <property type="molecule type" value="Genomic_DNA"/>
</dbReference>
<accession>E9GRC5</accession>
<evidence type="ECO:0000313" key="1">
    <source>
        <dbReference type="EMBL" id="EFX77990.1"/>
    </source>
</evidence>
<sequence length="52" mass="5751">MNVLADIVSTINDHSAGNFTPSHVPRTTNILVNAEEFYSVREDGSLQYPDKS</sequence>
<dbReference type="Proteomes" id="UP000000305">
    <property type="component" value="Unassembled WGS sequence"/>
</dbReference>
<organism evidence="1 2">
    <name type="scientific">Daphnia pulex</name>
    <name type="common">Water flea</name>
    <dbReference type="NCBI Taxonomy" id="6669"/>
    <lineage>
        <taxon>Eukaryota</taxon>
        <taxon>Metazoa</taxon>
        <taxon>Ecdysozoa</taxon>
        <taxon>Arthropoda</taxon>
        <taxon>Crustacea</taxon>
        <taxon>Branchiopoda</taxon>
        <taxon>Diplostraca</taxon>
        <taxon>Cladocera</taxon>
        <taxon>Anomopoda</taxon>
        <taxon>Daphniidae</taxon>
        <taxon>Daphnia</taxon>
    </lineage>
</organism>
<name>E9GRC5_DAPPU</name>